<organism evidence="1 2">
    <name type="scientific">Pan troglodytes</name>
    <name type="common">Chimpanzee</name>
    <dbReference type="NCBI Taxonomy" id="9598"/>
    <lineage>
        <taxon>Eukaryota</taxon>
        <taxon>Metazoa</taxon>
        <taxon>Chordata</taxon>
        <taxon>Craniata</taxon>
        <taxon>Vertebrata</taxon>
        <taxon>Euteleostomi</taxon>
        <taxon>Mammalia</taxon>
        <taxon>Eutheria</taxon>
        <taxon>Euarchontoglires</taxon>
        <taxon>Primates</taxon>
        <taxon>Haplorrhini</taxon>
        <taxon>Catarrhini</taxon>
        <taxon>Hominidae</taxon>
        <taxon>Pan</taxon>
    </lineage>
</organism>
<protein>
    <submittedName>
        <fullName evidence="1">Uncharacterized protein</fullName>
    </submittedName>
</protein>
<dbReference type="Ensembl" id="ENSPTRT00000079971.1">
    <property type="protein sequence ID" value="ENSPTRP00000071246.1"/>
    <property type="gene ID" value="ENSPTRG00000046412.1"/>
</dbReference>
<evidence type="ECO:0000313" key="2">
    <source>
        <dbReference type="Proteomes" id="UP000002277"/>
    </source>
</evidence>
<keyword evidence="2" id="KW-1185">Reference proteome</keyword>
<dbReference type="OMA" id="LVAWACD"/>
<proteinExistence type="predicted"/>
<dbReference type="AlphaFoldDB" id="A0A2I3S328"/>
<reference evidence="1" key="2">
    <citation type="submission" date="2025-08" db="UniProtKB">
        <authorList>
            <consortium name="Ensembl"/>
        </authorList>
    </citation>
    <scope>IDENTIFICATION</scope>
</reference>
<dbReference type="Bgee" id="ENSPTRG00000046412">
    <property type="expression patterns" value="Expressed in skeletal muscle tissue and 1 other cell type or tissue"/>
</dbReference>
<dbReference type="EMBL" id="AACZ04000295">
    <property type="status" value="NOT_ANNOTATED_CDS"/>
    <property type="molecule type" value="Genomic_DNA"/>
</dbReference>
<dbReference type="Proteomes" id="UP000002277">
    <property type="component" value="Chromosome 3"/>
</dbReference>
<reference evidence="1 2" key="1">
    <citation type="journal article" date="2005" name="Nature">
        <title>Initial sequence of the chimpanzee genome and comparison with the human genome.</title>
        <authorList>
            <consortium name="Chimpanzee sequencing and analysis consortium"/>
        </authorList>
    </citation>
    <scope>NUCLEOTIDE SEQUENCE [LARGE SCALE GENOMIC DNA]</scope>
</reference>
<accession>A0A2I3S328</accession>
<reference evidence="1" key="3">
    <citation type="submission" date="2025-09" db="UniProtKB">
        <authorList>
            <consortium name="Ensembl"/>
        </authorList>
    </citation>
    <scope>IDENTIFICATION</scope>
</reference>
<dbReference type="InParanoid" id="A0A2I3S328"/>
<evidence type="ECO:0000313" key="1">
    <source>
        <dbReference type="Ensembl" id="ENSPTRP00000071246.1"/>
    </source>
</evidence>
<name>A0A2I3S328_PANTR</name>
<dbReference type="GeneTree" id="ENSGT00860000135716"/>
<sequence>MANQQLVAWACDGSPDGLQSVWTTQALAEGMAGWHVTLRGTGSCVQVICRLAKKVEIQAQAGVLQSTWAAQGLCVLAQESCRKVTARPRMQSRKGTVLSPCLGQVPMDILTCTLLIPSSRQKKGRKSLPTTLPLQCLLLRKHSTALTLKGQYLKECHCITQGIFIEWRIQS</sequence>